<comment type="caution">
    <text evidence="6">The sequence shown here is derived from an EMBL/GenBank/DDBJ whole genome shotgun (WGS) entry which is preliminary data.</text>
</comment>
<dbReference type="Proteomes" id="UP000567822">
    <property type="component" value="Unassembled WGS sequence"/>
</dbReference>
<organism evidence="6 7">
    <name type="scientific">Sylvietta virens</name>
    <name type="common">Green crombec</name>
    <dbReference type="NCBI Taxonomy" id="208069"/>
    <lineage>
        <taxon>Eukaryota</taxon>
        <taxon>Metazoa</taxon>
        <taxon>Chordata</taxon>
        <taxon>Craniata</taxon>
        <taxon>Vertebrata</taxon>
        <taxon>Euteleostomi</taxon>
        <taxon>Archelosauria</taxon>
        <taxon>Archosauria</taxon>
        <taxon>Dinosauria</taxon>
        <taxon>Saurischia</taxon>
        <taxon>Theropoda</taxon>
        <taxon>Coelurosauria</taxon>
        <taxon>Aves</taxon>
        <taxon>Neognathae</taxon>
        <taxon>Neoaves</taxon>
        <taxon>Telluraves</taxon>
        <taxon>Australaves</taxon>
        <taxon>Passeriformes</taxon>
        <taxon>Sylvioidea</taxon>
        <taxon>Sylviidae</taxon>
        <taxon>Acrocephalinae</taxon>
        <taxon>Sylvietta</taxon>
    </lineage>
</organism>
<dbReference type="SUPFAM" id="SSF56112">
    <property type="entry name" value="Protein kinase-like (PK-like)"/>
    <property type="match status" value="1"/>
</dbReference>
<dbReference type="EMBL" id="VXAN01001199">
    <property type="protein sequence ID" value="NXK70519.1"/>
    <property type="molecule type" value="Genomic_DNA"/>
</dbReference>
<keyword evidence="4" id="KW-0067">ATP-binding</keyword>
<evidence type="ECO:0000256" key="1">
    <source>
        <dbReference type="ARBA" id="ARBA00008874"/>
    </source>
</evidence>
<feature type="non-terminal residue" evidence="6">
    <location>
        <position position="217"/>
    </location>
</feature>
<dbReference type="PANTHER" id="PTHR45832:SF22">
    <property type="entry name" value="SERINE_THREONINE-PROTEIN KINASE SAMKA-RELATED"/>
    <property type="match status" value="1"/>
</dbReference>
<evidence type="ECO:0000256" key="3">
    <source>
        <dbReference type="ARBA" id="ARBA00022741"/>
    </source>
</evidence>
<dbReference type="GO" id="GO:0005524">
    <property type="term" value="F:ATP binding"/>
    <property type="evidence" value="ECO:0007669"/>
    <property type="project" value="UniProtKB-KW"/>
</dbReference>
<protein>
    <recommendedName>
        <fullName evidence="2">non-specific serine/threonine protein kinase</fullName>
        <ecNumber evidence="2">2.7.11.1</ecNumber>
    </recommendedName>
</protein>
<feature type="domain" description="Protein kinase" evidence="5">
    <location>
        <begin position="1"/>
        <end position="193"/>
    </location>
</feature>
<keyword evidence="6" id="KW-0808">Transferase</keyword>
<dbReference type="EC" id="2.7.11.1" evidence="2"/>
<gene>
    <name evidence="6" type="primary">Pak1_4</name>
    <name evidence="6" type="ORF">SYLVIR_R00796</name>
</gene>
<evidence type="ECO:0000313" key="6">
    <source>
        <dbReference type="EMBL" id="NXK70519.1"/>
    </source>
</evidence>
<dbReference type="InterPro" id="IPR051931">
    <property type="entry name" value="PAK3-like"/>
</dbReference>
<dbReference type="GO" id="GO:0004674">
    <property type="term" value="F:protein serine/threonine kinase activity"/>
    <property type="evidence" value="ECO:0007669"/>
    <property type="project" value="UniProtKB-EC"/>
</dbReference>
<dbReference type="PROSITE" id="PS50011">
    <property type="entry name" value="PROTEIN_KINASE_DOM"/>
    <property type="match status" value="1"/>
</dbReference>
<dbReference type="PANTHER" id="PTHR45832">
    <property type="entry name" value="SERINE/THREONINE-PROTEIN KINASE SAMKA-RELATED-RELATED"/>
    <property type="match status" value="1"/>
</dbReference>
<dbReference type="InterPro" id="IPR000719">
    <property type="entry name" value="Prot_kinase_dom"/>
</dbReference>
<dbReference type="AlphaFoldDB" id="A0A7L0LQA9"/>
<keyword evidence="6" id="KW-0418">Kinase</keyword>
<accession>A0A7L0LQA9</accession>
<dbReference type="Gene3D" id="1.10.510.10">
    <property type="entry name" value="Transferase(Phosphotransferase) domain 1"/>
    <property type="match status" value="1"/>
</dbReference>
<reference evidence="6 7" key="1">
    <citation type="submission" date="2019-09" db="EMBL/GenBank/DDBJ databases">
        <title>Bird 10,000 Genomes (B10K) Project - Family phase.</title>
        <authorList>
            <person name="Zhang G."/>
        </authorList>
    </citation>
    <scope>NUCLEOTIDE SEQUENCE [LARGE SCALE GENOMIC DNA]</scope>
    <source>
        <strain evidence="6">B10K-DU-009-59</strain>
        <tissue evidence="6">Muscle</tissue>
    </source>
</reference>
<keyword evidence="3" id="KW-0547">Nucleotide-binding</keyword>
<sequence length="217" mass="23919">SYLVHGELWLVMEHMDGGTLRGVIDESQMSEDDIAAVSREVRDPTCTSQGLGRIVWERGSEPEPFHVPGFVSVLLVCSDFGLSAQLSPEQSRWSSVTGTPSWTAPEVMTGQPYGTKADIWCFGIVGIEMVDREVAYRNESPHSAQLLTASEGIPQLQQPKLLSPLLRDFLSCCLQADEARRCSAQELLQHQFVSSAKPAYSLVPLIISVKKGKEDTR</sequence>
<evidence type="ECO:0000313" key="7">
    <source>
        <dbReference type="Proteomes" id="UP000567822"/>
    </source>
</evidence>
<dbReference type="SMART" id="SM00220">
    <property type="entry name" value="S_TKc"/>
    <property type="match status" value="1"/>
</dbReference>
<proteinExistence type="inferred from homology"/>
<evidence type="ECO:0000256" key="4">
    <source>
        <dbReference type="ARBA" id="ARBA00022840"/>
    </source>
</evidence>
<keyword evidence="7" id="KW-1185">Reference proteome</keyword>
<comment type="similarity">
    <text evidence="1">Belongs to the protein kinase superfamily. STE Ser/Thr protein kinase family. STE20 subfamily.</text>
</comment>
<dbReference type="InterPro" id="IPR011009">
    <property type="entry name" value="Kinase-like_dom_sf"/>
</dbReference>
<evidence type="ECO:0000259" key="5">
    <source>
        <dbReference type="PROSITE" id="PS50011"/>
    </source>
</evidence>
<dbReference type="Pfam" id="PF00069">
    <property type="entry name" value="Pkinase"/>
    <property type="match status" value="1"/>
</dbReference>
<evidence type="ECO:0000256" key="2">
    <source>
        <dbReference type="ARBA" id="ARBA00012513"/>
    </source>
</evidence>
<feature type="non-terminal residue" evidence="6">
    <location>
        <position position="1"/>
    </location>
</feature>
<name>A0A7L0LQA9_9SYLV</name>